<dbReference type="SUPFAM" id="SSF56281">
    <property type="entry name" value="Metallo-hydrolase/oxidoreductase"/>
    <property type="match status" value="1"/>
</dbReference>
<evidence type="ECO:0000259" key="5">
    <source>
        <dbReference type="SMART" id="SM00849"/>
    </source>
</evidence>
<dbReference type="InterPro" id="IPR051013">
    <property type="entry name" value="MBL_superfamily_lactonases"/>
</dbReference>
<dbReference type="GO" id="GO:0046872">
    <property type="term" value="F:metal ion binding"/>
    <property type="evidence" value="ECO:0007669"/>
    <property type="project" value="UniProtKB-KW"/>
</dbReference>
<organism evidence="6 7">
    <name type="scientific">Rhodopila globiformis</name>
    <name type="common">Rhodopseudomonas globiformis</name>
    <dbReference type="NCBI Taxonomy" id="1071"/>
    <lineage>
        <taxon>Bacteria</taxon>
        <taxon>Pseudomonadati</taxon>
        <taxon>Pseudomonadota</taxon>
        <taxon>Alphaproteobacteria</taxon>
        <taxon>Acetobacterales</taxon>
        <taxon>Acetobacteraceae</taxon>
        <taxon>Rhodopila</taxon>
    </lineage>
</organism>
<dbReference type="EMBL" id="NHRY01000096">
    <property type="protein sequence ID" value="PPQ34637.1"/>
    <property type="molecule type" value="Genomic_DNA"/>
</dbReference>
<evidence type="ECO:0000256" key="3">
    <source>
        <dbReference type="ARBA" id="ARBA00022801"/>
    </source>
</evidence>
<evidence type="ECO:0000313" key="6">
    <source>
        <dbReference type="EMBL" id="PPQ34637.1"/>
    </source>
</evidence>
<dbReference type="PANTHER" id="PTHR42978">
    <property type="entry name" value="QUORUM-QUENCHING LACTONASE YTNP-RELATED-RELATED"/>
    <property type="match status" value="1"/>
</dbReference>
<keyword evidence="7" id="KW-1185">Reference proteome</keyword>
<protein>
    <submittedName>
        <fullName evidence="6">MBL fold metallo-hydrolase</fullName>
    </submittedName>
</protein>
<comment type="caution">
    <text evidence="6">The sequence shown here is derived from an EMBL/GenBank/DDBJ whole genome shotgun (WGS) entry which is preliminary data.</text>
</comment>
<accession>A0A2S6NJ18</accession>
<evidence type="ECO:0000256" key="1">
    <source>
        <dbReference type="ARBA" id="ARBA00007749"/>
    </source>
</evidence>
<dbReference type="CDD" id="cd16277">
    <property type="entry name" value="metallo-hydrolase-like_MBL-fold"/>
    <property type="match status" value="1"/>
</dbReference>
<dbReference type="Proteomes" id="UP000239724">
    <property type="component" value="Unassembled WGS sequence"/>
</dbReference>
<dbReference type="RefSeq" id="WP_104518711.1">
    <property type="nucleotide sequence ID" value="NZ_NHRY01000096.1"/>
</dbReference>
<dbReference type="OrthoDB" id="9773738at2"/>
<keyword evidence="4" id="KW-0862">Zinc</keyword>
<dbReference type="SMART" id="SM00849">
    <property type="entry name" value="Lactamase_B"/>
    <property type="match status" value="1"/>
</dbReference>
<reference evidence="6 7" key="1">
    <citation type="journal article" date="2018" name="Arch. Microbiol.">
        <title>New insights into the metabolic potential of the phototrophic purple bacterium Rhodopila globiformis DSM 161(T) from its draft genome sequence and evidence for a vanadium-dependent nitrogenase.</title>
        <authorList>
            <person name="Imhoff J.F."/>
            <person name="Rahn T."/>
            <person name="Kunzel S."/>
            <person name="Neulinger S.C."/>
        </authorList>
    </citation>
    <scope>NUCLEOTIDE SEQUENCE [LARGE SCALE GENOMIC DNA]</scope>
    <source>
        <strain evidence="6 7">DSM 161</strain>
    </source>
</reference>
<dbReference type="Gene3D" id="3.60.15.10">
    <property type="entry name" value="Ribonuclease Z/Hydroxyacylglutathione hydrolase-like"/>
    <property type="match status" value="1"/>
</dbReference>
<feature type="domain" description="Metallo-beta-lactamase" evidence="5">
    <location>
        <begin position="63"/>
        <end position="269"/>
    </location>
</feature>
<evidence type="ECO:0000256" key="2">
    <source>
        <dbReference type="ARBA" id="ARBA00022723"/>
    </source>
</evidence>
<name>A0A2S6NJ18_RHOGL</name>
<gene>
    <name evidence="6" type="ORF">CCS01_10005</name>
</gene>
<dbReference type="PANTHER" id="PTHR42978:SF6">
    <property type="entry name" value="QUORUM-QUENCHING LACTONASE YTNP-RELATED"/>
    <property type="match status" value="1"/>
</dbReference>
<keyword evidence="2" id="KW-0479">Metal-binding</keyword>
<proteinExistence type="inferred from homology"/>
<dbReference type="InterPro" id="IPR036866">
    <property type="entry name" value="RibonucZ/Hydroxyglut_hydro"/>
</dbReference>
<dbReference type="GO" id="GO:0016787">
    <property type="term" value="F:hydrolase activity"/>
    <property type="evidence" value="ECO:0007669"/>
    <property type="project" value="UniProtKB-KW"/>
</dbReference>
<keyword evidence="3 6" id="KW-0378">Hydrolase</keyword>
<dbReference type="InterPro" id="IPR001279">
    <property type="entry name" value="Metallo-B-lactamas"/>
</dbReference>
<sequence>MATTTFNIGGMTVHRIIEMECGLTPALEFLPKLTPQMLDESRDWLRAPRALDEADRLVLCFQSYVVRTGRHVVLVDSCIGNDKDRPTRPMWHRKKDTVFMQGLADVGLTVNDVDFVLCTHLHVDHVGWNTRLENGRWVPTFPNARYVFSKKELDYWLAENDKATVPPIADSVIPIVEAKRCDLVTSDHALSDVMTLIPTPGHTIDHYAVTLGKGGRDAVITGDLIHSPLQAKWPDLAAWIDYDPVQSTATRRKFLETYCDTDTQCCFAHFPSPSRGYVKRWGDGFRCDYVGG</sequence>
<evidence type="ECO:0000313" key="7">
    <source>
        <dbReference type="Proteomes" id="UP000239724"/>
    </source>
</evidence>
<comment type="similarity">
    <text evidence="1">Belongs to the metallo-beta-lactamase superfamily.</text>
</comment>
<dbReference type="Pfam" id="PF00753">
    <property type="entry name" value="Lactamase_B"/>
    <property type="match status" value="1"/>
</dbReference>
<dbReference type="AlphaFoldDB" id="A0A2S6NJ18"/>
<evidence type="ECO:0000256" key="4">
    <source>
        <dbReference type="ARBA" id="ARBA00022833"/>
    </source>
</evidence>